<evidence type="ECO:0000259" key="2">
    <source>
        <dbReference type="Pfam" id="PF05239"/>
    </source>
</evidence>
<protein>
    <recommendedName>
        <fullName evidence="2">PRC-barrel domain-containing protein</fullName>
    </recommendedName>
</protein>
<evidence type="ECO:0000313" key="3">
    <source>
        <dbReference type="EMBL" id="QHA00313.1"/>
    </source>
</evidence>
<organism evidence="3 4">
    <name type="scientific">Dehalobacter restrictus</name>
    <dbReference type="NCBI Taxonomy" id="55583"/>
    <lineage>
        <taxon>Bacteria</taxon>
        <taxon>Bacillati</taxon>
        <taxon>Bacillota</taxon>
        <taxon>Clostridia</taxon>
        <taxon>Eubacteriales</taxon>
        <taxon>Desulfitobacteriaceae</taxon>
        <taxon>Dehalobacter</taxon>
    </lineage>
</organism>
<dbReference type="EMBL" id="CP046996">
    <property type="protein sequence ID" value="QHA00313.1"/>
    <property type="molecule type" value="Genomic_DNA"/>
</dbReference>
<dbReference type="Pfam" id="PF05239">
    <property type="entry name" value="PRC"/>
    <property type="match status" value="1"/>
</dbReference>
<sequence>MKSSAEIRGLKIISINEGKQISTVKDIIINSEDGSLAFFVIDQPSDYFGARLIAYADILGLGDYALIINDSTVVQDVAHNNLAVELLKKDVKVVSSQVLTTRGCLIGQVKEILFDETTGIIAACEVVDPQGKCSEFKCDHVITYGKEIILIDDNPPSSGKQAKELIKPERNKALEASEPSSGKESPALSEKELLKKKIEQFGKSESLLKTAENSGTIIYPEDFNVFEQRQLQFLLGKTLNNDIQLENGTVLKAGEQITGENLSGVKNRSTLMQLTAHVVK</sequence>
<evidence type="ECO:0000313" key="4">
    <source>
        <dbReference type="Proteomes" id="UP000430508"/>
    </source>
</evidence>
<gene>
    <name evidence="3" type="ORF">GQ588_06520</name>
</gene>
<accession>A0A857DHQ0</accession>
<evidence type="ECO:0000256" key="1">
    <source>
        <dbReference type="SAM" id="MobiDB-lite"/>
    </source>
</evidence>
<dbReference type="InterPro" id="IPR011033">
    <property type="entry name" value="PRC_barrel-like_sf"/>
</dbReference>
<dbReference type="AlphaFoldDB" id="A0A857DHQ0"/>
<reference evidence="3 4" key="1">
    <citation type="submission" date="2019-12" db="EMBL/GenBank/DDBJ databases">
        <title>Sequence classification of anaerobic respiratory reductive dehalogenases: First we see many, then we see few.</title>
        <authorList>
            <person name="Molenda O."/>
            <person name="Puentes Jacome L.A."/>
            <person name="Cao X."/>
            <person name="Nesbo C.L."/>
            <person name="Tang S."/>
            <person name="Morson N."/>
            <person name="Patron J."/>
            <person name="Lomheim L."/>
            <person name="Wishart D.S."/>
            <person name="Edwards E.A."/>
        </authorList>
    </citation>
    <scope>NUCLEOTIDE SEQUENCE [LARGE SCALE GENOMIC DNA]</scope>
    <source>
        <strain evidence="3 4">12DCA</strain>
    </source>
</reference>
<feature type="region of interest" description="Disordered" evidence="1">
    <location>
        <begin position="170"/>
        <end position="189"/>
    </location>
</feature>
<proteinExistence type="predicted"/>
<name>A0A857DHQ0_9FIRM</name>
<dbReference type="RefSeq" id="WP_019225764.1">
    <property type="nucleotide sequence ID" value="NZ_CP046996.1"/>
</dbReference>
<feature type="domain" description="PRC-barrel" evidence="2">
    <location>
        <begin position="3"/>
        <end position="43"/>
    </location>
</feature>
<dbReference type="Proteomes" id="UP000430508">
    <property type="component" value="Chromosome"/>
</dbReference>
<dbReference type="SUPFAM" id="SSF50346">
    <property type="entry name" value="PRC-barrel domain"/>
    <property type="match status" value="1"/>
</dbReference>
<dbReference type="InterPro" id="IPR027275">
    <property type="entry name" value="PRC-brl_dom"/>
</dbReference>
<dbReference type="Gene3D" id="2.30.30.240">
    <property type="entry name" value="PRC-barrel domain"/>
    <property type="match status" value="1"/>
</dbReference>